<keyword evidence="3" id="KW-1185">Reference proteome</keyword>
<evidence type="ECO:0000256" key="1">
    <source>
        <dbReference type="SAM" id="Phobius"/>
    </source>
</evidence>
<dbReference type="KEGG" id="ahw:NCTC11636_00244"/>
<feature type="transmembrane region" description="Helical" evidence="1">
    <location>
        <begin position="119"/>
        <end position="142"/>
    </location>
</feature>
<feature type="transmembrane region" description="Helical" evidence="1">
    <location>
        <begin position="20"/>
        <end position="37"/>
    </location>
</feature>
<organism evidence="2 3">
    <name type="scientific">Actinomyces howellii</name>
    <dbReference type="NCBI Taxonomy" id="52771"/>
    <lineage>
        <taxon>Bacteria</taxon>
        <taxon>Bacillati</taxon>
        <taxon>Actinomycetota</taxon>
        <taxon>Actinomycetes</taxon>
        <taxon>Actinomycetales</taxon>
        <taxon>Actinomycetaceae</taxon>
        <taxon>Actinomyces</taxon>
    </lineage>
</organism>
<dbReference type="AlphaFoldDB" id="A0A3S4R1Q9"/>
<keyword evidence="1" id="KW-0472">Membrane</keyword>
<dbReference type="OrthoDB" id="3253406at2"/>
<dbReference type="EMBL" id="LR134350">
    <property type="protein sequence ID" value="VEG25855.1"/>
    <property type="molecule type" value="Genomic_DNA"/>
</dbReference>
<proteinExistence type="predicted"/>
<gene>
    <name evidence="2" type="ORF">NCTC11636_00244</name>
</gene>
<feature type="transmembrane region" description="Helical" evidence="1">
    <location>
        <begin position="198"/>
        <end position="215"/>
    </location>
</feature>
<feature type="transmembrane region" description="Helical" evidence="1">
    <location>
        <begin position="49"/>
        <end position="72"/>
    </location>
</feature>
<evidence type="ECO:0008006" key="4">
    <source>
        <dbReference type="Google" id="ProtNLM"/>
    </source>
</evidence>
<dbReference type="RefSeq" id="WP_126381346.1">
    <property type="nucleotide sequence ID" value="NZ_LR134350.1"/>
</dbReference>
<accession>A0A3S4R1Q9</accession>
<keyword evidence="1" id="KW-0812">Transmembrane</keyword>
<dbReference type="Proteomes" id="UP000266895">
    <property type="component" value="Chromosome"/>
</dbReference>
<protein>
    <recommendedName>
        <fullName evidence="4">ABC-2 family transporter protein</fullName>
    </recommendedName>
</protein>
<reference evidence="2 3" key="1">
    <citation type="submission" date="2018-12" db="EMBL/GenBank/DDBJ databases">
        <authorList>
            <consortium name="Pathogen Informatics"/>
        </authorList>
    </citation>
    <scope>NUCLEOTIDE SEQUENCE [LARGE SCALE GENOMIC DNA]</scope>
    <source>
        <strain evidence="2 3">NCTC11636</strain>
    </source>
</reference>
<sequence>MKKELSFLSCTAQIAVKELVARRWALVALAMVPLAFYAARRSDAGWQGIRMACMGLSWAISTVSLFSMQAALPIEPRLRLNGARVATLYCGRLLGLLAVASCAAILYCGVVLLDQDVESAWAVVAALTASVWLSVPLGMLVGRLVPREFEGMLVLITIVGLQTIIDPERGSAKALPLWGIRSFLDYAIEGRGDMSDGAIHSGAYMALLITCGYLASSATLRSRKHIVYLNG</sequence>
<feature type="transmembrane region" description="Helical" evidence="1">
    <location>
        <begin position="93"/>
        <end position="113"/>
    </location>
</feature>
<evidence type="ECO:0000313" key="3">
    <source>
        <dbReference type="Proteomes" id="UP000266895"/>
    </source>
</evidence>
<name>A0A3S4R1Q9_9ACTO</name>
<keyword evidence="1" id="KW-1133">Transmembrane helix</keyword>
<evidence type="ECO:0000313" key="2">
    <source>
        <dbReference type="EMBL" id="VEG25855.1"/>
    </source>
</evidence>